<dbReference type="EMBL" id="AHKC01001870">
    <property type="protein sequence ID" value="EKF39035.1"/>
    <property type="molecule type" value="Genomic_DNA"/>
</dbReference>
<feature type="compositionally biased region" description="Basic and acidic residues" evidence="1">
    <location>
        <begin position="289"/>
        <end position="304"/>
    </location>
</feature>
<feature type="compositionally biased region" description="Low complexity" evidence="1">
    <location>
        <begin position="181"/>
        <end position="191"/>
    </location>
</feature>
<proteinExistence type="predicted"/>
<reference evidence="2 3" key="1">
    <citation type="journal article" date="2012" name="BMC Genomics">
        <title>Comparative genomic analysis of human infective Trypanosoma cruzi lineages with the bat-restricted subspecies T. cruzi marinkellei.</title>
        <authorList>
            <person name="Franzen O."/>
            <person name="Talavera-Lopez C."/>
            <person name="Ochaya S."/>
            <person name="Butler C.E."/>
            <person name="Messenger L.A."/>
            <person name="Lewis M.D."/>
            <person name="Llewellyn M.S."/>
            <person name="Marinkelle C.J."/>
            <person name="Tyler K.M."/>
            <person name="Miles M.A."/>
            <person name="Andersson B."/>
        </authorList>
    </citation>
    <scope>NUCLEOTIDE SEQUENCE [LARGE SCALE GENOMIC DNA]</scope>
    <source>
        <strain evidence="2 3">B7</strain>
    </source>
</reference>
<name>K2NI33_TRYCR</name>
<accession>K2NI33</accession>
<feature type="compositionally biased region" description="Low complexity" evidence="1">
    <location>
        <begin position="57"/>
        <end position="74"/>
    </location>
</feature>
<feature type="compositionally biased region" description="Basic and acidic residues" evidence="1">
    <location>
        <begin position="319"/>
        <end position="329"/>
    </location>
</feature>
<protein>
    <submittedName>
        <fullName evidence="2">Uncharacterized protein</fullName>
    </submittedName>
</protein>
<comment type="caution">
    <text evidence="2">The sequence shown here is derived from an EMBL/GenBank/DDBJ whole genome shotgun (WGS) entry which is preliminary data.</text>
</comment>
<feature type="compositionally biased region" description="Basic and acidic residues" evidence="1">
    <location>
        <begin position="162"/>
        <end position="177"/>
    </location>
</feature>
<feature type="region of interest" description="Disordered" evidence="1">
    <location>
        <begin position="228"/>
        <end position="247"/>
    </location>
</feature>
<evidence type="ECO:0000313" key="3">
    <source>
        <dbReference type="Proteomes" id="UP000007350"/>
    </source>
</evidence>
<dbReference type="AlphaFoldDB" id="K2NI33"/>
<evidence type="ECO:0000313" key="2">
    <source>
        <dbReference type="EMBL" id="EKF39035.1"/>
    </source>
</evidence>
<dbReference type="Proteomes" id="UP000007350">
    <property type="component" value="Unassembled WGS sequence"/>
</dbReference>
<feature type="region of interest" description="Disordered" evidence="1">
    <location>
        <begin position="268"/>
        <end position="364"/>
    </location>
</feature>
<feature type="compositionally biased region" description="Basic and acidic residues" evidence="1">
    <location>
        <begin position="339"/>
        <end position="355"/>
    </location>
</feature>
<keyword evidence="3" id="KW-1185">Reference proteome</keyword>
<gene>
    <name evidence="2" type="ORF">MOQ_000743</name>
</gene>
<evidence type="ECO:0000256" key="1">
    <source>
        <dbReference type="SAM" id="MobiDB-lite"/>
    </source>
</evidence>
<sequence length="364" mass="38428">MSAGKEGGEMRESPAANEMHSVGSSIEFQVCTDSKRSSRANSDSGGDALPLREEVHGSGVVSGVHGSPPMSSGPTDPPHVAAAVEGVGSAMTQARDVGKNGHAHPHPSTAALPPPLPLLAASTMQGAVVQSTSPDRLPRPTATVERTARDDFSSMNSATGRGEQRGRSDPRGDEKNARLHTAAAPVPATTPSQSRLVDDKSGGCWANCGSKVRLPFFKGLCGMFHSKKRKKSQQHQEGMAREAYASEGAPAGGMATAIVPVDEPRFASFVTPTPSPPVAAVFRPSEDEERGKGSLDGCRAHNEDLAWESHGNEQDVEEDPRQKRSHDIRTPPLSMQDGKLQEKDISKAREIEKLEGGMAGVARL</sequence>
<organism evidence="2 3">
    <name type="scientific">Trypanosoma cruzi marinkellei</name>
    <dbReference type="NCBI Taxonomy" id="85056"/>
    <lineage>
        <taxon>Eukaryota</taxon>
        <taxon>Discoba</taxon>
        <taxon>Euglenozoa</taxon>
        <taxon>Kinetoplastea</taxon>
        <taxon>Metakinetoplastina</taxon>
        <taxon>Trypanosomatida</taxon>
        <taxon>Trypanosomatidae</taxon>
        <taxon>Trypanosoma</taxon>
        <taxon>Schizotrypanum</taxon>
    </lineage>
</organism>
<feature type="region of interest" description="Disordered" evidence="1">
    <location>
        <begin position="1"/>
        <end position="198"/>
    </location>
</feature>
<feature type="compositionally biased region" description="Basic and acidic residues" evidence="1">
    <location>
        <begin position="1"/>
        <end position="12"/>
    </location>
</feature>
<feature type="compositionally biased region" description="Polar residues" evidence="1">
    <location>
        <begin position="124"/>
        <end position="134"/>
    </location>
</feature>
<feature type="compositionally biased region" description="Low complexity" evidence="1">
    <location>
        <begin position="268"/>
        <end position="282"/>
    </location>
</feature>